<evidence type="ECO:0008006" key="4">
    <source>
        <dbReference type="Google" id="ProtNLM"/>
    </source>
</evidence>
<evidence type="ECO:0000256" key="1">
    <source>
        <dbReference type="SAM" id="Phobius"/>
    </source>
</evidence>
<comment type="caution">
    <text evidence="2">The sequence shown here is derived from an EMBL/GenBank/DDBJ whole genome shotgun (WGS) entry which is preliminary data.</text>
</comment>
<keyword evidence="3" id="KW-1185">Reference proteome</keyword>
<dbReference type="PANTHER" id="PTHR37159">
    <property type="entry name" value="GH11867P"/>
    <property type="match status" value="1"/>
</dbReference>
<dbReference type="Proteomes" id="UP001430953">
    <property type="component" value="Unassembled WGS sequence"/>
</dbReference>
<dbReference type="PANTHER" id="PTHR37159:SF1">
    <property type="entry name" value="GH11867P"/>
    <property type="match status" value="1"/>
</dbReference>
<keyword evidence="1" id="KW-0472">Membrane</keyword>
<keyword evidence="1" id="KW-1133">Transmembrane helix</keyword>
<feature type="transmembrane region" description="Helical" evidence="1">
    <location>
        <begin position="67"/>
        <end position="92"/>
    </location>
</feature>
<name>A0AAW2GDJ5_9HYME</name>
<proteinExistence type="predicted"/>
<organism evidence="2 3">
    <name type="scientific">Cardiocondyla obscurior</name>
    <dbReference type="NCBI Taxonomy" id="286306"/>
    <lineage>
        <taxon>Eukaryota</taxon>
        <taxon>Metazoa</taxon>
        <taxon>Ecdysozoa</taxon>
        <taxon>Arthropoda</taxon>
        <taxon>Hexapoda</taxon>
        <taxon>Insecta</taxon>
        <taxon>Pterygota</taxon>
        <taxon>Neoptera</taxon>
        <taxon>Endopterygota</taxon>
        <taxon>Hymenoptera</taxon>
        <taxon>Apocrita</taxon>
        <taxon>Aculeata</taxon>
        <taxon>Formicoidea</taxon>
        <taxon>Formicidae</taxon>
        <taxon>Myrmicinae</taxon>
        <taxon>Cardiocondyla</taxon>
    </lineage>
</organism>
<gene>
    <name evidence="2" type="ORF">PUN28_006416</name>
</gene>
<accession>A0AAW2GDJ5</accession>
<dbReference type="GO" id="GO:0016491">
    <property type="term" value="F:oxidoreductase activity"/>
    <property type="evidence" value="ECO:0007669"/>
    <property type="project" value="InterPro"/>
</dbReference>
<protein>
    <recommendedName>
        <fullName evidence="4">ER-bound oxygenase mpaB/mpaB'/Rubber oxygenase catalytic domain-containing protein</fullName>
    </recommendedName>
</protein>
<evidence type="ECO:0000313" key="3">
    <source>
        <dbReference type="Proteomes" id="UP001430953"/>
    </source>
</evidence>
<evidence type="ECO:0000313" key="2">
    <source>
        <dbReference type="EMBL" id="KAL0124552.1"/>
    </source>
</evidence>
<reference evidence="2 3" key="1">
    <citation type="submission" date="2023-03" db="EMBL/GenBank/DDBJ databases">
        <title>High recombination rates correlate with genetic variation in Cardiocondyla obscurior ants.</title>
        <authorList>
            <person name="Errbii M."/>
        </authorList>
    </citation>
    <scope>NUCLEOTIDE SEQUENCE [LARGE SCALE GENOMIC DNA]</scope>
    <source>
        <strain evidence="2">Alpha-2009</strain>
        <tissue evidence="2">Whole body</tissue>
    </source>
</reference>
<dbReference type="EMBL" id="JADYXP020000005">
    <property type="protein sequence ID" value="KAL0124552.1"/>
    <property type="molecule type" value="Genomic_DNA"/>
</dbReference>
<keyword evidence="1" id="KW-0812">Transmembrane</keyword>
<dbReference type="AlphaFoldDB" id="A0AAW2GDJ5"/>
<sequence>MYYYAGRYIELSKNFTEFFEFHSHAVEKRLQTILTEGAKTAMNFEDMKPELPSFYDERKFRLGQQAFYNNVFSMMIAKLCGLVSLLSISTILDVVMFTKKSGTPCLAYRRYAETILHTFVWHEKDPNGKPNEFLESLKIVRRKHCVAFKRSTEAGVHKPSQLDMALAQFGFIGYSIISEDYLGIKTTPEEMEGVVHLWRVIGSMLGMDDKFNLCTGTVEETRALCQRLLEDVFVPALATRSENFNYMGNVMLESLWFVNINIEPLAFTAFTLHLAASTARNNNHSIEIDTSTMPFYSWYLFNLQHLVLKYLMQPSAWWFPFFRAIFNSLMRLSIYLVKYHPWLAYWKFGKKYAEINIFHTHYD</sequence>